<organism evidence="1 2">
    <name type="scientific">Pedosphaera parvula (strain Ellin514)</name>
    <dbReference type="NCBI Taxonomy" id="320771"/>
    <lineage>
        <taxon>Bacteria</taxon>
        <taxon>Pseudomonadati</taxon>
        <taxon>Verrucomicrobiota</taxon>
        <taxon>Pedosphaerae</taxon>
        <taxon>Pedosphaerales</taxon>
        <taxon>Pedosphaeraceae</taxon>
        <taxon>Pedosphaera</taxon>
    </lineage>
</organism>
<keyword evidence="2" id="KW-1185">Reference proteome</keyword>
<dbReference type="STRING" id="320771.Cflav_PD5857"/>
<accession>B9X9R4</accession>
<dbReference type="Proteomes" id="UP000003688">
    <property type="component" value="Unassembled WGS sequence"/>
</dbReference>
<dbReference type="EMBL" id="ABOX02000001">
    <property type="protein sequence ID" value="EEF63222.1"/>
    <property type="molecule type" value="Genomic_DNA"/>
</dbReference>
<sequence>MIPNGFMLYHVKLNFTLNDLVTKPNHKETPLYSLTPSIDS</sequence>
<protein>
    <submittedName>
        <fullName evidence="1">Uncharacterized protein</fullName>
    </submittedName>
</protein>
<name>B9X9R4_PEDPL</name>
<comment type="caution">
    <text evidence="1">The sequence shown here is derived from an EMBL/GenBank/DDBJ whole genome shotgun (WGS) entry which is preliminary data.</text>
</comment>
<evidence type="ECO:0000313" key="2">
    <source>
        <dbReference type="Proteomes" id="UP000003688"/>
    </source>
</evidence>
<evidence type="ECO:0000313" key="1">
    <source>
        <dbReference type="EMBL" id="EEF63222.1"/>
    </source>
</evidence>
<proteinExistence type="predicted"/>
<gene>
    <name evidence="1" type="ORF">Cflav_PD5857</name>
</gene>
<dbReference type="AlphaFoldDB" id="B9X9R4"/>
<reference evidence="1 2" key="1">
    <citation type="journal article" date="2011" name="J. Bacteriol.">
        <title>Genome sequence of 'Pedosphaera parvula' Ellin514, an aerobic Verrucomicrobial isolate from pasture soil.</title>
        <authorList>
            <person name="Kant R."/>
            <person name="van Passel M.W."/>
            <person name="Sangwan P."/>
            <person name="Palva A."/>
            <person name="Lucas S."/>
            <person name="Copeland A."/>
            <person name="Lapidus A."/>
            <person name="Glavina Del Rio T."/>
            <person name="Dalin E."/>
            <person name="Tice H."/>
            <person name="Bruce D."/>
            <person name="Goodwin L."/>
            <person name="Pitluck S."/>
            <person name="Chertkov O."/>
            <person name="Larimer F.W."/>
            <person name="Land M.L."/>
            <person name="Hauser L."/>
            <person name="Brettin T.S."/>
            <person name="Detter J.C."/>
            <person name="Han S."/>
            <person name="de Vos W.M."/>
            <person name="Janssen P.H."/>
            <person name="Smidt H."/>
        </authorList>
    </citation>
    <scope>NUCLEOTIDE SEQUENCE [LARGE SCALE GENOMIC DNA]</scope>
    <source>
        <strain evidence="1 2">Ellin514</strain>
    </source>
</reference>